<name>A0A0A9ANE6_ARUDO</name>
<dbReference type="AlphaFoldDB" id="A0A0A9ANE6"/>
<dbReference type="EMBL" id="GBRH01244641">
    <property type="protein sequence ID" value="JAD53254.1"/>
    <property type="molecule type" value="Transcribed_RNA"/>
</dbReference>
<evidence type="ECO:0000313" key="1">
    <source>
        <dbReference type="EMBL" id="JAD53254.1"/>
    </source>
</evidence>
<reference evidence="1" key="1">
    <citation type="submission" date="2014-09" db="EMBL/GenBank/DDBJ databases">
        <authorList>
            <person name="Magalhaes I.L.F."/>
            <person name="Oliveira U."/>
            <person name="Santos F.R."/>
            <person name="Vidigal T.H.D.A."/>
            <person name="Brescovit A.D."/>
            <person name="Santos A.J."/>
        </authorList>
    </citation>
    <scope>NUCLEOTIDE SEQUENCE</scope>
    <source>
        <tissue evidence="1">Shoot tissue taken approximately 20 cm above the soil surface</tissue>
    </source>
</reference>
<sequence length="69" mass="8192">MNYRGEYMWLVDGEETLWRVVLIVYTHLVPPTIGVAQICELQEPARSATQTYFSIESIRHIHHLLPPWW</sequence>
<reference evidence="1" key="2">
    <citation type="journal article" date="2015" name="Data Brief">
        <title>Shoot transcriptome of the giant reed, Arundo donax.</title>
        <authorList>
            <person name="Barrero R.A."/>
            <person name="Guerrero F.D."/>
            <person name="Moolhuijzen P."/>
            <person name="Goolsby J.A."/>
            <person name="Tidwell J."/>
            <person name="Bellgard S.E."/>
            <person name="Bellgard M.I."/>
        </authorList>
    </citation>
    <scope>NUCLEOTIDE SEQUENCE</scope>
    <source>
        <tissue evidence="1">Shoot tissue taken approximately 20 cm above the soil surface</tissue>
    </source>
</reference>
<protein>
    <submittedName>
        <fullName evidence="1">Uncharacterized protein</fullName>
    </submittedName>
</protein>
<accession>A0A0A9ANE6</accession>
<proteinExistence type="predicted"/>
<organism evidence="1">
    <name type="scientific">Arundo donax</name>
    <name type="common">Giant reed</name>
    <name type="synonym">Donax arundinaceus</name>
    <dbReference type="NCBI Taxonomy" id="35708"/>
    <lineage>
        <taxon>Eukaryota</taxon>
        <taxon>Viridiplantae</taxon>
        <taxon>Streptophyta</taxon>
        <taxon>Embryophyta</taxon>
        <taxon>Tracheophyta</taxon>
        <taxon>Spermatophyta</taxon>
        <taxon>Magnoliopsida</taxon>
        <taxon>Liliopsida</taxon>
        <taxon>Poales</taxon>
        <taxon>Poaceae</taxon>
        <taxon>PACMAD clade</taxon>
        <taxon>Arundinoideae</taxon>
        <taxon>Arundineae</taxon>
        <taxon>Arundo</taxon>
    </lineage>
</organism>